<name>A0A7R9A6K6_9CRUS</name>
<dbReference type="EMBL" id="CAJPEV010000917">
    <property type="protein sequence ID" value="CAG0889496.1"/>
    <property type="molecule type" value="Genomic_DNA"/>
</dbReference>
<keyword evidence="7" id="KW-0732">Signal</keyword>
<feature type="transmembrane region" description="Helical" evidence="6">
    <location>
        <begin position="370"/>
        <end position="390"/>
    </location>
</feature>
<gene>
    <name evidence="9" type="ORF">DSTB1V02_LOCUS5532</name>
</gene>
<proteinExistence type="predicted"/>
<keyword evidence="2 6" id="KW-0812">Transmembrane</keyword>
<evidence type="ECO:0000256" key="3">
    <source>
        <dbReference type="ARBA" id="ARBA00022989"/>
    </source>
</evidence>
<feature type="region of interest" description="Disordered" evidence="5">
    <location>
        <begin position="573"/>
        <end position="604"/>
    </location>
</feature>
<evidence type="ECO:0000313" key="10">
    <source>
        <dbReference type="Proteomes" id="UP000677054"/>
    </source>
</evidence>
<evidence type="ECO:0000256" key="2">
    <source>
        <dbReference type="ARBA" id="ARBA00022692"/>
    </source>
</evidence>
<feature type="signal peptide" evidence="7">
    <location>
        <begin position="1"/>
        <end position="43"/>
    </location>
</feature>
<dbReference type="EMBL" id="LR900434">
    <property type="protein sequence ID" value="CAD7245664.1"/>
    <property type="molecule type" value="Genomic_DNA"/>
</dbReference>
<feature type="compositionally biased region" description="Polar residues" evidence="5">
    <location>
        <begin position="595"/>
        <end position="604"/>
    </location>
</feature>
<accession>A0A7R9A6K6</accession>
<dbReference type="InterPro" id="IPR025256">
    <property type="entry name" value="TM7S3/TM198-like_dom"/>
</dbReference>
<feature type="transmembrane region" description="Helical" evidence="6">
    <location>
        <begin position="457"/>
        <end position="475"/>
    </location>
</feature>
<dbReference type="Pfam" id="PF13886">
    <property type="entry name" value="TM7S3_TM198"/>
    <property type="match status" value="1"/>
</dbReference>
<feature type="transmembrane region" description="Helical" evidence="6">
    <location>
        <begin position="344"/>
        <end position="364"/>
    </location>
</feature>
<keyword evidence="3 6" id="KW-1133">Transmembrane helix</keyword>
<keyword evidence="10" id="KW-1185">Reference proteome</keyword>
<feature type="domain" description="TM7S3/TM198-like" evidence="8">
    <location>
        <begin position="324"/>
        <end position="527"/>
    </location>
</feature>
<dbReference type="Pfam" id="PF25992">
    <property type="entry name" value="Ig_TM7SF3_N"/>
    <property type="match status" value="1"/>
</dbReference>
<evidence type="ECO:0000256" key="6">
    <source>
        <dbReference type="SAM" id="Phobius"/>
    </source>
</evidence>
<dbReference type="Proteomes" id="UP000677054">
    <property type="component" value="Unassembled WGS sequence"/>
</dbReference>
<reference evidence="9" key="1">
    <citation type="submission" date="2020-11" db="EMBL/GenBank/DDBJ databases">
        <authorList>
            <person name="Tran Van P."/>
        </authorList>
    </citation>
    <scope>NUCLEOTIDE SEQUENCE</scope>
</reference>
<evidence type="ECO:0000259" key="8">
    <source>
        <dbReference type="Pfam" id="PF13886"/>
    </source>
</evidence>
<organism evidence="9">
    <name type="scientific">Darwinula stevensoni</name>
    <dbReference type="NCBI Taxonomy" id="69355"/>
    <lineage>
        <taxon>Eukaryota</taxon>
        <taxon>Metazoa</taxon>
        <taxon>Ecdysozoa</taxon>
        <taxon>Arthropoda</taxon>
        <taxon>Crustacea</taxon>
        <taxon>Oligostraca</taxon>
        <taxon>Ostracoda</taxon>
        <taxon>Podocopa</taxon>
        <taxon>Podocopida</taxon>
        <taxon>Darwinulocopina</taxon>
        <taxon>Darwinuloidea</taxon>
        <taxon>Darwinulidae</taxon>
        <taxon>Darwinula</taxon>
    </lineage>
</organism>
<keyword evidence="4 6" id="KW-0472">Membrane</keyword>
<evidence type="ECO:0000256" key="7">
    <source>
        <dbReference type="SAM" id="SignalP"/>
    </source>
</evidence>
<feature type="transmembrane region" description="Helical" evidence="6">
    <location>
        <begin position="430"/>
        <end position="450"/>
    </location>
</feature>
<feature type="transmembrane region" description="Helical" evidence="6">
    <location>
        <begin position="509"/>
        <end position="529"/>
    </location>
</feature>
<sequence>MKKHSMKLYSSASCISPGAIPTCGIQYCLALLICLFSAHGVNCQNANLNPGNGYAAPVDHAFVFHQEGVMQHEEVLLPPLSIWTLHMENLPPSIGFIIFQAHAQFLNLTFSEQIVPNVRNSVNGTNVGSVTKLTNSQTVSNSVYVINPHNATLRTLLVAVAHSNTSPIPGGCNNEFSLENSPFLLLSSSDSLVRIRYQGASWAPMKCDTLSTNLVLQYELFYLDLTQMDHSSQAYFDSLKSFRSVADIRKNLKQVNVLTHGRKVLINAFPGNGMLYVIVVSPKTNLSAGSAYVPALTYSCHPHLNNAIDCRGVWTWFGWLLCGCAFFLGLFMSFQGHRFFQVQLFLMGFCFFGFVCFCLFGRFATMEDSAVTAVCMVVGLIGGVIWLVIWRTIGIPIISILVSGLVLGILLTAVVFSSPLIFLEAFRSDVNFWCFFTCGAIIVPIILLSFGRTLSILSTAVVGMFGMLVAIDRYVGANLTYVVMNVAHRAVIPEFSEAVVIWPLQFPDVGLIFAWFLGSVLGVSTQFFWERNRSPYPPPPGRRKLPSAPPLSSVAAETAPLLNDQLLFPDYQSTRRSGVRRSTRTLPGLEALPESPSNSLMVPE</sequence>
<feature type="transmembrane region" description="Helical" evidence="6">
    <location>
        <begin position="313"/>
        <end position="332"/>
    </location>
</feature>
<dbReference type="OrthoDB" id="5967337at2759"/>
<dbReference type="PANTHER" id="PTHR15937">
    <property type="entry name" value="TRANSMEMBRANE 7 SUPERFAMILY MEMBER 3"/>
    <property type="match status" value="1"/>
</dbReference>
<feature type="transmembrane region" description="Helical" evidence="6">
    <location>
        <begin position="397"/>
        <end position="418"/>
    </location>
</feature>
<protein>
    <recommendedName>
        <fullName evidence="8">TM7S3/TM198-like domain-containing protein</fullName>
    </recommendedName>
</protein>
<evidence type="ECO:0000256" key="4">
    <source>
        <dbReference type="ARBA" id="ARBA00023136"/>
    </source>
</evidence>
<dbReference type="PANTHER" id="PTHR15937:SF3">
    <property type="entry name" value="TRANSMEMBRANE 7 SUPERFAMILY MEMBER 3"/>
    <property type="match status" value="1"/>
</dbReference>
<dbReference type="AlphaFoldDB" id="A0A7R9A6K6"/>
<feature type="chain" id="PRO_5036402782" description="TM7S3/TM198-like domain-containing protein" evidence="7">
    <location>
        <begin position="44"/>
        <end position="604"/>
    </location>
</feature>
<dbReference type="InterPro" id="IPR042502">
    <property type="entry name" value="TM7SF3"/>
</dbReference>
<dbReference type="GO" id="GO:0005886">
    <property type="term" value="C:plasma membrane"/>
    <property type="evidence" value="ECO:0007669"/>
    <property type="project" value="TreeGrafter"/>
</dbReference>
<evidence type="ECO:0000256" key="5">
    <source>
        <dbReference type="SAM" id="MobiDB-lite"/>
    </source>
</evidence>
<evidence type="ECO:0000256" key="1">
    <source>
        <dbReference type="ARBA" id="ARBA00004141"/>
    </source>
</evidence>
<evidence type="ECO:0000313" key="9">
    <source>
        <dbReference type="EMBL" id="CAD7245664.1"/>
    </source>
</evidence>
<comment type="subcellular location">
    <subcellularLocation>
        <location evidence="1">Membrane</location>
        <topology evidence="1">Multi-pass membrane protein</topology>
    </subcellularLocation>
</comment>
<dbReference type="GO" id="GO:0043069">
    <property type="term" value="P:negative regulation of programmed cell death"/>
    <property type="evidence" value="ECO:0007669"/>
    <property type="project" value="TreeGrafter"/>
</dbReference>